<feature type="coiled-coil region" evidence="2">
    <location>
        <begin position="129"/>
        <end position="166"/>
    </location>
</feature>
<dbReference type="InterPro" id="IPR007742">
    <property type="entry name" value="NosD_dom"/>
</dbReference>
<dbReference type="PANTHER" id="PTHR22990">
    <property type="entry name" value="F-BOX ONLY PROTEIN"/>
    <property type="match status" value="1"/>
</dbReference>
<evidence type="ECO:0000256" key="1">
    <source>
        <dbReference type="ARBA" id="ARBA00022737"/>
    </source>
</evidence>
<dbReference type="SUPFAM" id="SSF51126">
    <property type="entry name" value="Pectin lyase-like"/>
    <property type="match status" value="2"/>
</dbReference>
<dbReference type="GO" id="GO:0016829">
    <property type="term" value="F:lyase activity"/>
    <property type="evidence" value="ECO:0007669"/>
    <property type="project" value="UniProtKB-KW"/>
</dbReference>
<dbReference type="Gene3D" id="2.160.20.10">
    <property type="entry name" value="Single-stranded right-handed beta-helix, Pectin lyase-like"/>
    <property type="match status" value="2"/>
</dbReference>
<dbReference type="Pfam" id="PF05048">
    <property type="entry name" value="NosD"/>
    <property type="match status" value="1"/>
</dbReference>
<dbReference type="SMART" id="SM00710">
    <property type="entry name" value="PbH1"/>
    <property type="match status" value="8"/>
</dbReference>
<protein>
    <submittedName>
        <fullName evidence="6">Parallel beta helix pectate lyase-like protein</fullName>
    </submittedName>
</protein>
<feature type="domain" description="Periplasmic copper-binding protein NosD beta helix" evidence="4">
    <location>
        <begin position="496"/>
        <end position="634"/>
    </location>
</feature>
<dbReference type="Pfam" id="PF13229">
    <property type="entry name" value="Beta_helix"/>
    <property type="match status" value="1"/>
</dbReference>
<keyword evidence="7" id="KW-1185">Reference proteome</keyword>
<organism evidence="6 7">
    <name type="scientific">Heliophilum fasciatum</name>
    <dbReference type="NCBI Taxonomy" id="35700"/>
    <lineage>
        <taxon>Bacteria</taxon>
        <taxon>Bacillati</taxon>
        <taxon>Bacillota</taxon>
        <taxon>Clostridia</taxon>
        <taxon>Eubacteriales</taxon>
        <taxon>Heliobacteriaceae</taxon>
        <taxon>Heliophilum</taxon>
    </lineage>
</organism>
<dbReference type="InterPro" id="IPR011050">
    <property type="entry name" value="Pectin_lyase_fold/virulence"/>
</dbReference>
<evidence type="ECO:0000259" key="5">
    <source>
        <dbReference type="Pfam" id="PF13229"/>
    </source>
</evidence>
<evidence type="ECO:0000256" key="3">
    <source>
        <dbReference type="SAM" id="MobiDB-lite"/>
    </source>
</evidence>
<sequence length="868" mass="95931">MIAVARLIAAVLCMLKSQFQGTEERGGSPQQDRVDPYPLPGRTVVTVETLPAKYLEGSPEEVLAQALDRIPDDLAQFREMAEHGEVFQQLVESAGQDNQGESAGQGTTLKAAQLMARLGDTVTNLGTWLAQKEKEYQDACAAMDQSERNKKALEDDRDELKELERRWRPVEAVAPGFLVLIGETLPEHLALFHQINRQLYVLKWFYASLQREFERIHPADHQVMEAMNQFQKEFDETIDPDAAAWKRRFERYEEEAAIFCATLRDVIQRATEEIEQQLIEAEQAAETAGAVVERLAWLRDARSVVDTSVRWDVAKGVAAIERNLGRGDGTILTDWEQLTHRINELAEQLAMEEPTDKGVTVTENGVTDVEDGVGQVSTSQEGTPCRLPMSSLVEGNALKQAIEQAQPGERLYLAAGTYHLNSTLLIRKSLTLHGAGADKTILTYAGKEAMMIFAGNHEWRLQDLAVQYTGSHWDVNGVQITGGTMEINNCSFHGFYHEDQEADQDESSGYGYGMMISGDTRGTIQHSRFFDNLCGLEISEKAAIDAIGNTCYQQARSGIAYKDNSSGTLRQNECIDNGFGIIAETEGTVLIEKNRCWGNHIGIGYAGYDASSQGFIRENEMVDNEFGIYVIGESEPGPEVEGNICLHNESAIVVGEQAAGLFCQNACIQNKSVGILVMEQAQAVLEENYCAANGSMGICLQEESHGKVIDNVCHHNRQSGIKTMSKAPLLIQGNDCQQNLDAGIYLANESPAHVFGNHCSHNFWGICVAEKASPLLEDNYCHENQHGITFGDESRGTSTKNRCEANEMTGFYVLDFAQPTVKKNICKKNKLQSIAVMDHAGGYIAKNIYEMNGADEIFIDEGAKPKIV</sequence>
<name>A0A4R2RXZ3_9FIRM</name>
<dbReference type="AlphaFoldDB" id="A0A4R2RXZ3"/>
<feature type="region of interest" description="Disordered" evidence="3">
    <location>
        <begin position="20"/>
        <end position="39"/>
    </location>
</feature>
<dbReference type="InterPro" id="IPR006626">
    <property type="entry name" value="PbH1"/>
</dbReference>
<accession>A0A4R2RXZ3</accession>
<proteinExistence type="predicted"/>
<gene>
    <name evidence="6" type="ORF">EDD73_11335</name>
</gene>
<keyword evidence="6" id="KW-0456">Lyase</keyword>
<dbReference type="Proteomes" id="UP000294813">
    <property type="component" value="Unassembled WGS sequence"/>
</dbReference>
<feature type="domain" description="Right handed beta helix" evidence="5">
    <location>
        <begin position="641"/>
        <end position="771"/>
    </location>
</feature>
<feature type="coiled-coil region" evidence="2">
    <location>
        <begin position="260"/>
        <end position="287"/>
    </location>
</feature>
<dbReference type="InterPro" id="IPR039448">
    <property type="entry name" value="Beta_helix"/>
</dbReference>
<keyword evidence="1" id="KW-0677">Repeat</keyword>
<evidence type="ECO:0000259" key="4">
    <source>
        <dbReference type="Pfam" id="PF05048"/>
    </source>
</evidence>
<dbReference type="InterPro" id="IPR012334">
    <property type="entry name" value="Pectin_lyas_fold"/>
</dbReference>
<dbReference type="RefSeq" id="WP_131919337.1">
    <property type="nucleotide sequence ID" value="NZ_JAOQNU010000012.1"/>
</dbReference>
<keyword evidence="2" id="KW-0175">Coiled coil</keyword>
<evidence type="ECO:0000256" key="2">
    <source>
        <dbReference type="SAM" id="Coils"/>
    </source>
</evidence>
<comment type="caution">
    <text evidence="6">The sequence shown here is derived from an EMBL/GenBank/DDBJ whole genome shotgun (WGS) entry which is preliminary data.</text>
</comment>
<evidence type="ECO:0000313" key="7">
    <source>
        <dbReference type="Proteomes" id="UP000294813"/>
    </source>
</evidence>
<dbReference type="EMBL" id="SLXT01000013">
    <property type="protein sequence ID" value="TCP63985.1"/>
    <property type="molecule type" value="Genomic_DNA"/>
</dbReference>
<reference evidence="6 7" key="1">
    <citation type="submission" date="2019-03" db="EMBL/GenBank/DDBJ databases">
        <title>Genomic Encyclopedia of Type Strains, Phase IV (KMG-IV): sequencing the most valuable type-strain genomes for metagenomic binning, comparative biology and taxonomic classification.</title>
        <authorList>
            <person name="Goeker M."/>
        </authorList>
    </citation>
    <scope>NUCLEOTIDE SEQUENCE [LARGE SCALE GENOMIC DNA]</scope>
    <source>
        <strain evidence="6 7">DSM 11170</strain>
    </source>
</reference>
<dbReference type="OrthoDB" id="8660908at2"/>
<dbReference type="InterPro" id="IPR051550">
    <property type="entry name" value="SCF-Subunits/Alg-Epimerases"/>
</dbReference>
<dbReference type="PANTHER" id="PTHR22990:SF15">
    <property type="entry name" value="F-BOX ONLY PROTEIN 10"/>
    <property type="match status" value="1"/>
</dbReference>
<evidence type="ECO:0000313" key="6">
    <source>
        <dbReference type="EMBL" id="TCP63985.1"/>
    </source>
</evidence>